<dbReference type="Pfam" id="PF06177">
    <property type="entry name" value="QueT"/>
    <property type="match status" value="1"/>
</dbReference>
<dbReference type="Proteomes" id="UP000076405">
    <property type="component" value="Chromosome"/>
</dbReference>
<evidence type="ECO:0000313" key="2">
    <source>
        <dbReference type="EMBL" id="AMV62691.1"/>
    </source>
</evidence>
<dbReference type="InterPro" id="IPR010387">
    <property type="entry name" value="QueT"/>
</dbReference>
<keyword evidence="4" id="KW-1185">Reference proteome</keyword>
<keyword evidence="1" id="KW-1133">Transmembrane helix</keyword>
<gene>
    <name evidence="2" type="ORF">ADU70_1199</name>
    <name evidence="3" type="ORF">ADU72_1497</name>
</gene>
<keyword evidence="1" id="KW-0812">Transmembrane</keyword>
<proteinExistence type="predicted"/>
<evidence type="ECO:0000313" key="5">
    <source>
        <dbReference type="Proteomes" id="UP000076405"/>
    </source>
</evidence>
<sequence>MTNHQTKTWIINAMVAALYIVLSLLVGILNLASGAIQFRISEGLNHLVVFNKKYIWGIVAGVLLFNAFGPGNSIPNVIFGTGQSLLALLIVAYISPRLPKMWQKMALNTILFTVSMCLVALELKLTLNLPFWWTYFTTAVSELIIMTITAPIMYYLDKFVHFNQRIEEK</sequence>
<dbReference type="EMBL" id="CP012275">
    <property type="protein sequence ID" value="AMV62691.1"/>
    <property type="molecule type" value="Genomic_DNA"/>
</dbReference>
<dbReference type="AlphaFoldDB" id="A0A0R2HTF1"/>
<keyword evidence="1" id="KW-0472">Membrane</keyword>
<dbReference type="PANTHER" id="PTHR40044">
    <property type="entry name" value="INTEGRAL MEMBRANE PROTEIN-RELATED"/>
    <property type="match status" value="1"/>
</dbReference>
<dbReference type="OrthoDB" id="1706970at2"/>
<dbReference type="KEGG" id="pdm:ADU72_1497"/>
<dbReference type="GeneID" id="57276752"/>
<accession>A0A0R2HTF1</accession>
<feature type="transmembrane region" description="Helical" evidence="1">
    <location>
        <begin position="12"/>
        <end position="33"/>
    </location>
</feature>
<dbReference type="PIRSF" id="PIRSF031501">
    <property type="entry name" value="QueT"/>
    <property type="match status" value="1"/>
</dbReference>
<dbReference type="RefSeq" id="WP_046871614.1">
    <property type="nucleotide sequence ID" value="NZ_BAAAXI010000184.1"/>
</dbReference>
<dbReference type="EMBL" id="CP012288">
    <property type="protein sequence ID" value="AMV67424.1"/>
    <property type="molecule type" value="Genomic_DNA"/>
</dbReference>
<evidence type="ECO:0000256" key="1">
    <source>
        <dbReference type="SAM" id="Phobius"/>
    </source>
</evidence>
<name>A0A0R2HTF1_9LACO</name>
<organism evidence="2 5">
    <name type="scientific">Pediococcus damnosus</name>
    <dbReference type="NCBI Taxonomy" id="51663"/>
    <lineage>
        <taxon>Bacteria</taxon>
        <taxon>Bacillati</taxon>
        <taxon>Bacillota</taxon>
        <taxon>Bacilli</taxon>
        <taxon>Lactobacillales</taxon>
        <taxon>Lactobacillaceae</taxon>
        <taxon>Pediococcus</taxon>
    </lineage>
</organism>
<dbReference type="Proteomes" id="UP000076244">
    <property type="component" value="Chromosome"/>
</dbReference>
<evidence type="ECO:0000313" key="3">
    <source>
        <dbReference type="EMBL" id="AMV67424.1"/>
    </source>
</evidence>
<reference evidence="4 5" key="1">
    <citation type="journal article" date="2016" name="PLoS ONE">
        <title>The Identification of Novel Diagnostic Marker Genes for the Detection of Beer Spoiling Pediococcus damnosus Strains Using the BlAst Diagnostic Gene findEr.</title>
        <authorList>
            <person name="Behr J."/>
            <person name="Geissler A.J."/>
            <person name="Schmid J."/>
            <person name="Zehe A."/>
            <person name="Vogel R.F."/>
        </authorList>
    </citation>
    <scope>NUCLEOTIDE SEQUENCE [LARGE SCALE GENOMIC DNA]</scope>
    <source>
        <strain evidence="2 5">TMW 2.1533</strain>
        <strain evidence="3 4">TMW 2.1535</strain>
    </source>
</reference>
<evidence type="ECO:0000313" key="4">
    <source>
        <dbReference type="Proteomes" id="UP000076244"/>
    </source>
</evidence>
<feature type="transmembrane region" description="Helical" evidence="1">
    <location>
        <begin position="106"/>
        <end position="127"/>
    </location>
</feature>
<protein>
    <submittedName>
        <fullName evidence="2">Substrate-specific component QueT of predicted queuosine-regulated ECF transporter</fullName>
    </submittedName>
</protein>
<feature type="transmembrane region" description="Helical" evidence="1">
    <location>
        <begin position="77"/>
        <end position="94"/>
    </location>
</feature>
<feature type="transmembrane region" description="Helical" evidence="1">
    <location>
        <begin position="133"/>
        <end position="156"/>
    </location>
</feature>
<feature type="transmembrane region" description="Helical" evidence="1">
    <location>
        <begin position="54"/>
        <end position="71"/>
    </location>
</feature>
<dbReference type="PANTHER" id="PTHR40044:SF1">
    <property type="entry name" value="INTEGRAL MEMBRANE PROTEIN"/>
    <property type="match status" value="1"/>
</dbReference>